<dbReference type="SUPFAM" id="SSF141868">
    <property type="entry name" value="EAL domain-like"/>
    <property type="match status" value="1"/>
</dbReference>
<dbReference type="InterPro" id="IPR043128">
    <property type="entry name" value="Rev_trsase/Diguanyl_cyclase"/>
</dbReference>
<dbReference type="PANTHER" id="PTHR33121:SF70">
    <property type="entry name" value="SIGNALING PROTEIN YKOW"/>
    <property type="match status" value="1"/>
</dbReference>
<dbReference type="InterPro" id="IPR029787">
    <property type="entry name" value="Nucleotide_cyclase"/>
</dbReference>
<reference evidence="2" key="1">
    <citation type="submission" date="2022-01" db="EMBL/GenBank/DDBJ databases">
        <title>Gordonia xiamenensis sp. nov., isolated from surface seawater in Xiamen.</title>
        <authorList>
            <person name="He Y.F."/>
        </authorList>
    </citation>
    <scope>NUCLEOTIDE SEQUENCE</scope>
    <source>
        <strain evidence="2">GW1C4-4</strain>
    </source>
</reference>
<feature type="domain" description="EAL" evidence="1">
    <location>
        <begin position="145"/>
        <end position="392"/>
    </location>
</feature>
<evidence type="ECO:0000259" key="1">
    <source>
        <dbReference type="PROSITE" id="PS50883"/>
    </source>
</evidence>
<dbReference type="RefSeq" id="WP_235724917.1">
    <property type="nucleotide sequence ID" value="NZ_JAKGCU010000018.1"/>
</dbReference>
<protein>
    <submittedName>
        <fullName evidence="2">GGDEF domain-containing phosphodiesterase</fullName>
    </submittedName>
</protein>
<dbReference type="InterPro" id="IPR035919">
    <property type="entry name" value="EAL_sf"/>
</dbReference>
<dbReference type="Gene3D" id="3.20.20.450">
    <property type="entry name" value="EAL domain"/>
    <property type="match status" value="1"/>
</dbReference>
<dbReference type="InterPro" id="IPR050706">
    <property type="entry name" value="Cyclic-di-GMP_PDE-like"/>
</dbReference>
<organism evidence="2 3">
    <name type="scientific">Gordonia tangerina</name>
    <dbReference type="NCBI Taxonomy" id="2911060"/>
    <lineage>
        <taxon>Bacteria</taxon>
        <taxon>Bacillati</taxon>
        <taxon>Actinomycetota</taxon>
        <taxon>Actinomycetes</taxon>
        <taxon>Mycobacteriales</taxon>
        <taxon>Gordoniaceae</taxon>
        <taxon>Gordonia</taxon>
    </lineage>
</organism>
<dbReference type="Gene3D" id="3.30.70.270">
    <property type="match status" value="1"/>
</dbReference>
<dbReference type="PANTHER" id="PTHR33121">
    <property type="entry name" value="CYCLIC DI-GMP PHOSPHODIESTERASE PDEF"/>
    <property type="match status" value="1"/>
</dbReference>
<keyword evidence="3" id="KW-1185">Reference proteome</keyword>
<dbReference type="EMBL" id="JAKGCU010000018">
    <property type="protein sequence ID" value="MCF3940164.1"/>
    <property type="molecule type" value="Genomic_DNA"/>
</dbReference>
<accession>A0ABS9DNI7</accession>
<proteinExistence type="predicted"/>
<name>A0ABS9DNI7_9ACTN</name>
<gene>
    <name evidence="2" type="ORF">L1892_17460</name>
</gene>
<dbReference type="Proteomes" id="UP001108089">
    <property type="component" value="Unassembled WGS sequence"/>
</dbReference>
<dbReference type="InterPro" id="IPR001633">
    <property type="entry name" value="EAL_dom"/>
</dbReference>
<dbReference type="CDD" id="cd01948">
    <property type="entry name" value="EAL"/>
    <property type="match status" value="1"/>
</dbReference>
<evidence type="ECO:0000313" key="2">
    <source>
        <dbReference type="EMBL" id="MCF3940164.1"/>
    </source>
</evidence>
<dbReference type="PROSITE" id="PS50883">
    <property type="entry name" value="EAL"/>
    <property type="match status" value="1"/>
</dbReference>
<dbReference type="SMART" id="SM00052">
    <property type="entry name" value="EAL"/>
    <property type="match status" value="1"/>
</dbReference>
<dbReference type="SUPFAM" id="SSF55073">
    <property type="entry name" value="Nucleotide cyclase"/>
    <property type="match status" value="1"/>
</dbReference>
<dbReference type="Pfam" id="PF00563">
    <property type="entry name" value="EAL"/>
    <property type="match status" value="1"/>
</dbReference>
<evidence type="ECO:0000313" key="3">
    <source>
        <dbReference type="Proteomes" id="UP001108089"/>
    </source>
</evidence>
<sequence>MTEPGILAATTAIAVAADPYHRAAVILGRAQAALIAQRFVDHVLRPLDTTAEFERSSDYEWLILLHTEAGPALVVDAVRSDLRSRHVSLGDEAYFLDIYMGIAFGADLPDAATSDDLIRHADAALSAALTQHRNVVFADPRTPRRIRADVDIATRLSGSVQNDFVLHYQPIVTLPGRRIVGYESLLRWNTESGLLPPDAFLAVAEDTSLILPIGRHVIGEAIRTLSAKIVPAIGTDAFVSINLSTQQLRDRGIAADIGTWIHDHGVRPEQIWIEVRENEVIDIGTPAALAIQQLHELGCIICVDDLGAGFSALRYVRDLPIDVLKVDKTLVDNLLSDGASSALVRAICDVARATGAMMVAEGVEDEELVPALQQLSFEFAQGFLFGHPSPHV</sequence>
<comment type="caution">
    <text evidence="2">The sequence shown here is derived from an EMBL/GenBank/DDBJ whole genome shotgun (WGS) entry which is preliminary data.</text>
</comment>